<dbReference type="EMBL" id="PXYY01000008">
    <property type="protein sequence ID" value="PSJ81085.1"/>
    <property type="molecule type" value="Genomic_DNA"/>
</dbReference>
<gene>
    <name evidence="2" type="ORF">C7N83_02295</name>
</gene>
<reference evidence="2 3" key="1">
    <citation type="submission" date="2018-03" db="EMBL/GenBank/DDBJ databases">
        <title>Neisseria weixii sp. nov., isolated from the intestinal contents of Tibetan Plateau pika (Ochotona curzoniae) in Yushu, Qinghai Province, China.</title>
        <authorList>
            <person name="Gui Z."/>
        </authorList>
    </citation>
    <scope>NUCLEOTIDE SEQUENCE [LARGE SCALE GENOMIC DNA]</scope>
    <source>
        <strain evidence="2 3">ATCC 51483</strain>
    </source>
</reference>
<proteinExistence type="predicted"/>
<dbReference type="NCBIfam" id="NF042413">
    <property type="entry name" value="NGO_0222_fam"/>
    <property type="match status" value="1"/>
</dbReference>
<keyword evidence="3" id="KW-1185">Reference proteome</keyword>
<dbReference type="AlphaFoldDB" id="A0A2P7U2B9"/>
<accession>A0A2P7U2B9</accession>
<feature type="transmembrane region" description="Helical" evidence="1">
    <location>
        <begin position="36"/>
        <end position="59"/>
    </location>
</feature>
<dbReference type="Proteomes" id="UP000241868">
    <property type="component" value="Unassembled WGS sequence"/>
</dbReference>
<sequence>MNQRRAYLFCIIFLTLLFMALVLLGSYLLSIGNKQFAVAAFLFTFAAIFCQIASLALYLRLKTKVQYTQMQAQDNQGKPHV</sequence>
<comment type="caution">
    <text evidence="2">The sequence shown here is derived from an EMBL/GenBank/DDBJ whole genome shotgun (WGS) entry which is preliminary data.</text>
</comment>
<keyword evidence="1" id="KW-0812">Transmembrane</keyword>
<dbReference type="RefSeq" id="WP_106740345.1">
    <property type="nucleotide sequence ID" value="NZ_PXYY01000008.1"/>
</dbReference>
<evidence type="ECO:0000256" key="1">
    <source>
        <dbReference type="SAM" id="Phobius"/>
    </source>
</evidence>
<name>A0A2P7U2B9_9NEIS</name>
<protein>
    <submittedName>
        <fullName evidence="2">Uncharacterized protein</fullName>
    </submittedName>
</protein>
<organism evidence="2 3">
    <name type="scientific">Neisseria iguanae</name>
    <dbReference type="NCBI Taxonomy" id="90242"/>
    <lineage>
        <taxon>Bacteria</taxon>
        <taxon>Pseudomonadati</taxon>
        <taxon>Pseudomonadota</taxon>
        <taxon>Betaproteobacteria</taxon>
        <taxon>Neisseriales</taxon>
        <taxon>Neisseriaceae</taxon>
        <taxon>Neisseria</taxon>
    </lineage>
</organism>
<feature type="transmembrane region" description="Helical" evidence="1">
    <location>
        <begin position="7"/>
        <end position="30"/>
    </location>
</feature>
<evidence type="ECO:0000313" key="2">
    <source>
        <dbReference type="EMBL" id="PSJ81085.1"/>
    </source>
</evidence>
<dbReference type="OrthoDB" id="8606762at2"/>
<keyword evidence="1" id="KW-0472">Membrane</keyword>
<dbReference type="InterPro" id="IPR049967">
    <property type="entry name" value="NGO_0222-like"/>
</dbReference>
<evidence type="ECO:0000313" key="3">
    <source>
        <dbReference type="Proteomes" id="UP000241868"/>
    </source>
</evidence>
<keyword evidence="1" id="KW-1133">Transmembrane helix</keyword>